<dbReference type="SUPFAM" id="SSF64496">
    <property type="entry name" value="DNA-binding domain of intron-encoded endonucleases"/>
    <property type="match status" value="1"/>
</dbReference>
<accession>A0A6J5LCZ1</accession>
<evidence type="ECO:0000256" key="1">
    <source>
        <dbReference type="SAM" id="MobiDB-lite"/>
    </source>
</evidence>
<keyword evidence="2" id="KW-0378">Hydrolase</keyword>
<reference evidence="2" key="1">
    <citation type="submission" date="2020-04" db="EMBL/GenBank/DDBJ databases">
        <authorList>
            <person name="Chiriac C."/>
            <person name="Salcher M."/>
            <person name="Ghai R."/>
            <person name="Kavagutti S V."/>
        </authorList>
    </citation>
    <scope>NUCLEOTIDE SEQUENCE</scope>
</reference>
<protein>
    <submittedName>
        <fullName evidence="2">GrpIintron_endo, group I intron endonuclease</fullName>
    </submittedName>
</protein>
<gene>
    <name evidence="2" type="ORF">UFOVP116_52</name>
</gene>
<feature type="compositionally biased region" description="Basic residues" evidence="1">
    <location>
        <begin position="110"/>
        <end position="119"/>
    </location>
</feature>
<dbReference type="EMBL" id="LR796237">
    <property type="protein sequence ID" value="CAB4129599.1"/>
    <property type="molecule type" value="Genomic_DNA"/>
</dbReference>
<sequence length="271" mass="31541">MICSYVYKLIHYSTGEFYIGYRYKNIKLRVKPENDIGVIYFTSSKYIKPIFRNFNIEIIAEFFSKDDAYDFEQELIKENIDNILCLNRHYQNNSGKRFKHSTPHSEAAKQKMRGKRGKINRTAPGHPSWNTGLTKDNDDRLRAMAAKRAETGNNHQIGQKYSNDRVEKIRNKLLNRQVPDDQRLKMSIAKKGKTWEDIFGIDGAKRRREQSNLPIGKNHFNSKSNMTPNGVFETIKSAAQHFGVCDSTIVNRCNSNNPKWKNWYFLDTTAS</sequence>
<evidence type="ECO:0000313" key="2">
    <source>
        <dbReference type="EMBL" id="CAB4129599.1"/>
    </source>
</evidence>
<proteinExistence type="predicted"/>
<organism evidence="2">
    <name type="scientific">uncultured Caudovirales phage</name>
    <dbReference type="NCBI Taxonomy" id="2100421"/>
    <lineage>
        <taxon>Viruses</taxon>
        <taxon>Duplodnaviria</taxon>
        <taxon>Heunggongvirae</taxon>
        <taxon>Uroviricota</taxon>
        <taxon>Caudoviricetes</taxon>
        <taxon>Peduoviridae</taxon>
        <taxon>Maltschvirus</taxon>
        <taxon>Maltschvirus maltsch</taxon>
    </lineage>
</organism>
<name>A0A6J5LCZ1_9CAUD</name>
<dbReference type="GO" id="GO:0004519">
    <property type="term" value="F:endonuclease activity"/>
    <property type="evidence" value="ECO:0007669"/>
    <property type="project" value="UniProtKB-KW"/>
</dbReference>
<keyword evidence="2" id="KW-0540">Nuclease</keyword>
<keyword evidence="2" id="KW-0255">Endonuclease</keyword>
<feature type="region of interest" description="Disordered" evidence="1">
    <location>
        <begin position="95"/>
        <end position="136"/>
    </location>
</feature>